<keyword evidence="1" id="KW-0808">Transferase</keyword>
<keyword evidence="7" id="KW-1185">Reference proteome</keyword>
<dbReference type="RefSeq" id="WP_128221736.1">
    <property type="nucleotide sequence ID" value="NZ_CP034929.1"/>
</dbReference>
<gene>
    <name evidence="6" type="ORF">ACFPWU_10345</name>
</gene>
<dbReference type="Proteomes" id="UP001596098">
    <property type="component" value="Unassembled WGS sequence"/>
</dbReference>
<accession>A0ABW1QWZ7</accession>
<keyword evidence="4" id="KW-1133">Transmembrane helix</keyword>
<feature type="transmembrane region" description="Helical" evidence="4">
    <location>
        <begin position="96"/>
        <end position="114"/>
    </location>
</feature>
<dbReference type="GO" id="GO:0016301">
    <property type="term" value="F:kinase activity"/>
    <property type="evidence" value="ECO:0007669"/>
    <property type="project" value="UniProtKB-KW"/>
</dbReference>
<dbReference type="InterPro" id="IPR036890">
    <property type="entry name" value="HATPase_C_sf"/>
</dbReference>
<evidence type="ECO:0000259" key="5">
    <source>
        <dbReference type="Pfam" id="PF07730"/>
    </source>
</evidence>
<reference evidence="7" key="1">
    <citation type="journal article" date="2019" name="Int. J. Syst. Evol. Microbiol.">
        <title>The Global Catalogue of Microorganisms (GCM) 10K type strain sequencing project: providing services to taxonomists for standard genome sequencing and annotation.</title>
        <authorList>
            <consortium name="The Broad Institute Genomics Platform"/>
            <consortium name="The Broad Institute Genome Sequencing Center for Infectious Disease"/>
            <person name="Wu L."/>
            <person name="Ma J."/>
        </authorList>
    </citation>
    <scope>NUCLEOTIDE SEQUENCE [LARGE SCALE GENOMIC DNA]</scope>
    <source>
        <strain evidence="7">DFY28</strain>
    </source>
</reference>
<dbReference type="PANTHER" id="PTHR24421">
    <property type="entry name" value="NITRATE/NITRITE SENSOR PROTEIN NARX-RELATED"/>
    <property type="match status" value="1"/>
</dbReference>
<comment type="caution">
    <text evidence="6">The sequence shown here is derived from an EMBL/GenBank/DDBJ whole genome shotgun (WGS) entry which is preliminary data.</text>
</comment>
<sequence length="397" mass="42518">MNPPPSAVGARLLRLVGWSRRTDVERVRRYTEISLHSMHWFFVVLYGAASLETAQGRVSAVVTLGVLVALGLLSSRGVRYALTRWDRRGVDLTAPAVWQLLAAFTVGTAWGISLDSEERLAYSLVLAVSLSWGLGGLRARGWLAAVLVMTGISALFVTQTWHLAGASTLFAAFMFFTVQSSLWLLGVVVELDRARTVQAELAVARERLRFAGDVHDVMGRHLSVIAVQSEVAAAMVERGDDRAGEKIRLVRASAHDALREARELARGYRPLDLAQEIRGAVSLLASAGVRTDGDVEEVAAHVPVHLHDPAARVVREAITNVIRHSRATRVTFACGERSLSVSNDGLLPGSGSGDGSGVATLRRSVEQFGGTLVAGVVEGTDDGGADAAAFVVTLTWP</sequence>
<dbReference type="Pfam" id="PF07730">
    <property type="entry name" value="HisKA_3"/>
    <property type="match status" value="1"/>
</dbReference>
<feature type="transmembrane region" description="Helical" evidence="4">
    <location>
        <begin position="169"/>
        <end position="189"/>
    </location>
</feature>
<evidence type="ECO:0000313" key="6">
    <source>
        <dbReference type="EMBL" id="MFC6154057.1"/>
    </source>
</evidence>
<evidence type="ECO:0000313" key="7">
    <source>
        <dbReference type="Proteomes" id="UP001596098"/>
    </source>
</evidence>
<evidence type="ECO:0000256" key="3">
    <source>
        <dbReference type="ARBA" id="ARBA00023012"/>
    </source>
</evidence>
<dbReference type="Gene3D" id="3.30.565.10">
    <property type="entry name" value="Histidine kinase-like ATPase, C-terminal domain"/>
    <property type="match status" value="1"/>
</dbReference>
<dbReference type="InterPro" id="IPR050482">
    <property type="entry name" value="Sensor_HK_TwoCompSys"/>
</dbReference>
<protein>
    <submittedName>
        <fullName evidence="6">Sensor histidine kinase</fullName>
    </submittedName>
</protein>
<organism evidence="6 7">
    <name type="scientific">Nocardioides yefusunii</name>
    <dbReference type="NCBI Taxonomy" id="2500546"/>
    <lineage>
        <taxon>Bacteria</taxon>
        <taxon>Bacillati</taxon>
        <taxon>Actinomycetota</taxon>
        <taxon>Actinomycetes</taxon>
        <taxon>Propionibacteriales</taxon>
        <taxon>Nocardioidaceae</taxon>
        <taxon>Nocardioides</taxon>
    </lineage>
</organism>
<dbReference type="EMBL" id="JBHSQI010000005">
    <property type="protein sequence ID" value="MFC6154057.1"/>
    <property type="molecule type" value="Genomic_DNA"/>
</dbReference>
<dbReference type="InterPro" id="IPR011712">
    <property type="entry name" value="Sig_transdc_His_kin_sub3_dim/P"/>
</dbReference>
<feature type="transmembrane region" description="Helical" evidence="4">
    <location>
        <begin position="55"/>
        <end position="75"/>
    </location>
</feature>
<evidence type="ECO:0000256" key="4">
    <source>
        <dbReference type="SAM" id="Phobius"/>
    </source>
</evidence>
<feature type="transmembrane region" description="Helical" evidence="4">
    <location>
        <begin position="142"/>
        <end position="163"/>
    </location>
</feature>
<feature type="domain" description="Signal transduction histidine kinase subgroup 3 dimerisation and phosphoacceptor" evidence="5">
    <location>
        <begin position="206"/>
        <end position="272"/>
    </location>
</feature>
<keyword evidence="3" id="KW-0902">Two-component regulatory system</keyword>
<name>A0ABW1QWZ7_9ACTN</name>
<proteinExistence type="predicted"/>
<keyword evidence="4" id="KW-0472">Membrane</keyword>
<feature type="transmembrane region" description="Helical" evidence="4">
    <location>
        <begin position="120"/>
        <end position="137"/>
    </location>
</feature>
<evidence type="ECO:0000256" key="1">
    <source>
        <dbReference type="ARBA" id="ARBA00022679"/>
    </source>
</evidence>
<dbReference type="SUPFAM" id="SSF55874">
    <property type="entry name" value="ATPase domain of HSP90 chaperone/DNA topoisomerase II/histidine kinase"/>
    <property type="match status" value="1"/>
</dbReference>
<dbReference type="PANTHER" id="PTHR24421:SF63">
    <property type="entry name" value="SENSOR HISTIDINE KINASE DESK"/>
    <property type="match status" value="1"/>
</dbReference>
<evidence type="ECO:0000256" key="2">
    <source>
        <dbReference type="ARBA" id="ARBA00022777"/>
    </source>
</evidence>
<keyword evidence="2 6" id="KW-0418">Kinase</keyword>
<keyword evidence="4" id="KW-0812">Transmembrane</keyword>
<dbReference type="Gene3D" id="1.20.5.1930">
    <property type="match status" value="1"/>
</dbReference>